<dbReference type="AlphaFoldDB" id="A0A2N5TUV2"/>
<comment type="caution">
    <text evidence="1">The sequence shown here is derived from an EMBL/GenBank/DDBJ whole genome shotgun (WGS) entry which is preliminary data.</text>
</comment>
<organism evidence="1 2">
    <name type="scientific">Puccinia coronata f. sp. avenae</name>
    <dbReference type="NCBI Taxonomy" id="200324"/>
    <lineage>
        <taxon>Eukaryota</taxon>
        <taxon>Fungi</taxon>
        <taxon>Dikarya</taxon>
        <taxon>Basidiomycota</taxon>
        <taxon>Pucciniomycotina</taxon>
        <taxon>Pucciniomycetes</taxon>
        <taxon>Pucciniales</taxon>
        <taxon>Pucciniaceae</taxon>
        <taxon>Puccinia</taxon>
    </lineage>
</organism>
<evidence type="ECO:0000313" key="1">
    <source>
        <dbReference type="EMBL" id="PLW29267.1"/>
    </source>
</evidence>
<reference evidence="1 2" key="1">
    <citation type="submission" date="2017-11" db="EMBL/GenBank/DDBJ databases">
        <title>De novo assembly and phasing of dikaryotic genomes from two isolates of Puccinia coronata f. sp. avenae, the causal agent of oat crown rust.</title>
        <authorList>
            <person name="Miller M.E."/>
            <person name="Zhang Y."/>
            <person name="Omidvar V."/>
            <person name="Sperschneider J."/>
            <person name="Schwessinger B."/>
            <person name="Raley C."/>
            <person name="Palmer J.M."/>
            <person name="Garnica D."/>
            <person name="Upadhyaya N."/>
            <person name="Rathjen J."/>
            <person name="Taylor J.M."/>
            <person name="Park R.F."/>
            <person name="Dodds P.N."/>
            <person name="Hirsch C.D."/>
            <person name="Kianian S.F."/>
            <person name="Figueroa M."/>
        </authorList>
    </citation>
    <scope>NUCLEOTIDE SEQUENCE [LARGE SCALE GENOMIC DNA]</scope>
    <source>
        <strain evidence="1">12SD80</strain>
    </source>
</reference>
<dbReference type="EMBL" id="PGCI01000337">
    <property type="protein sequence ID" value="PLW29267.1"/>
    <property type="molecule type" value="Genomic_DNA"/>
</dbReference>
<sequence>MAVVVVAHVSVTTGHQPIRSAPLASGKNGRTLPTPFLLARSHSLALLHLLALARRLPGSHLLAGSQACTLARTRLQAGKLVRLYARTLARLLALACRLAGSRACTLARSYAHTLALARSHLPGSPSLAGLQTRTLVRLQACRLARSHARSTLARLLALACSHARTCSLAALPFVRSLVVLHQVSSSGF</sequence>
<proteinExistence type="predicted"/>
<evidence type="ECO:0000313" key="2">
    <source>
        <dbReference type="Proteomes" id="UP000235392"/>
    </source>
</evidence>
<gene>
    <name evidence="1" type="ORF">PCASD_25087</name>
</gene>
<dbReference type="Proteomes" id="UP000235392">
    <property type="component" value="Unassembled WGS sequence"/>
</dbReference>
<protein>
    <submittedName>
        <fullName evidence="1">Uncharacterized protein</fullName>
    </submittedName>
</protein>
<name>A0A2N5TUV2_9BASI</name>
<accession>A0A2N5TUV2</accession>